<accession>A0AAD5KP59</accession>
<dbReference type="EMBL" id="JAIXMP010000002">
    <property type="protein sequence ID" value="KAI9277197.1"/>
    <property type="molecule type" value="Genomic_DNA"/>
</dbReference>
<dbReference type="AlphaFoldDB" id="A0AAD5KP59"/>
<dbReference type="PANTHER" id="PTHR14957">
    <property type="entry name" value="UBIQUITIN-LIKE-CONJUGATING ENZYME ATG10"/>
    <property type="match status" value="1"/>
</dbReference>
<evidence type="ECO:0000313" key="8">
    <source>
        <dbReference type="Proteomes" id="UP001209540"/>
    </source>
</evidence>
<evidence type="ECO:0000313" key="7">
    <source>
        <dbReference type="EMBL" id="KAI9277197.1"/>
    </source>
</evidence>
<dbReference type="GO" id="GO:0061651">
    <property type="term" value="F:Atg12 conjugating enzyme activity"/>
    <property type="evidence" value="ECO:0007669"/>
    <property type="project" value="TreeGrafter"/>
</dbReference>
<evidence type="ECO:0000256" key="5">
    <source>
        <dbReference type="ARBA" id="ARBA00023006"/>
    </source>
</evidence>
<dbReference type="Proteomes" id="UP001209540">
    <property type="component" value="Unassembled WGS sequence"/>
</dbReference>
<dbReference type="GO" id="GO:0032446">
    <property type="term" value="P:protein modification by small protein conjugation"/>
    <property type="evidence" value="ECO:0007669"/>
    <property type="project" value="TreeGrafter"/>
</dbReference>
<name>A0AAD5KP59_9FUNG</name>
<reference evidence="7" key="1">
    <citation type="journal article" date="2022" name="IScience">
        <title>Evolution of zygomycete secretomes and the origins of terrestrial fungal ecologies.</title>
        <authorList>
            <person name="Chang Y."/>
            <person name="Wang Y."/>
            <person name="Mondo S."/>
            <person name="Ahrendt S."/>
            <person name="Andreopoulos W."/>
            <person name="Barry K."/>
            <person name="Beard J."/>
            <person name="Benny G.L."/>
            <person name="Blankenship S."/>
            <person name="Bonito G."/>
            <person name="Cuomo C."/>
            <person name="Desiro A."/>
            <person name="Gervers K.A."/>
            <person name="Hundley H."/>
            <person name="Kuo A."/>
            <person name="LaButti K."/>
            <person name="Lang B.F."/>
            <person name="Lipzen A."/>
            <person name="O'Donnell K."/>
            <person name="Pangilinan J."/>
            <person name="Reynolds N."/>
            <person name="Sandor L."/>
            <person name="Smith M.E."/>
            <person name="Tsang A."/>
            <person name="Grigoriev I.V."/>
            <person name="Stajich J.E."/>
            <person name="Spatafora J.W."/>
        </authorList>
    </citation>
    <scope>NUCLEOTIDE SEQUENCE</scope>
    <source>
        <strain evidence="7">RSA 2281</strain>
    </source>
</reference>
<keyword evidence="5" id="KW-0072">Autophagy</keyword>
<dbReference type="GO" id="GO:0000422">
    <property type="term" value="P:autophagy of mitochondrion"/>
    <property type="evidence" value="ECO:0007669"/>
    <property type="project" value="TreeGrafter"/>
</dbReference>
<sequence length="161" mass="18299">MDELLVLQETSDPATAKLSEQEGETHLTVEYHIVYSPGYQVPVLYFNGYDAGKKKRTPLSLKEGTALSLDELYQWIISKEMQQSLQHGNRLSQQGSISQEDHPILGFPFYYIHPCETQSMMRLISHDINIHSYIKSWLSLIGPTIGCTLSHQLFLSSPTNK</sequence>
<proteinExistence type="inferred from homology"/>
<evidence type="ECO:0000256" key="2">
    <source>
        <dbReference type="ARBA" id="ARBA00021099"/>
    </source>
</evidence>
<dbReference type="PANTHER" id="PTHR14957:SF1">
    <property type="entry name" value="UBIQUITIN-LIKE-CONJUGATING ENZYME ATG10"/>
    <property type="match status" value="1"/>
</dbReference>
<dbReference type="GO" id="GO:0000045">
    <property type="term" value="P:autophagosome assembly"/>
    <property type="evidence" value="ECO:0007669"/>
    <property type="project" value="TreeGrafter"/>
</dbReference>
<dbReference type="GO" id="GO:0005829">
    <property type="term" value="C:cytosol"/>
    <property type="evidence" value="ECO:0007669"/>
    <property type="project" value="TreeGrafter"/>
</dbReference>
<evidence type="ECO:0000256" key="3">
    <source>
        <dbReference type="ARBA" id="ARBA00022679"/>
    </source>
</evidence>
<keyword evidence="3" id="KW-0808">Transferase</keyword>
<protein>
    <recommendedName>
        <fullName evidence="2">Ubiquitin-like-conjugating enzyme ATG10</fullName>
    </recommendedName>
    <alternativeName>
        <fullName evidence="6">Autophagy-related protein 10</fullName>
    </alternativeName>
</protein>
<evidence type="ECO:0000256" key="4">
    <source>
        <dbReference type="ARBA" id="ARBA00022786"/>
    </source>
</evidence>
<dbReference type="Pfam" id="PF03987">
    <property type="entry name" value="Autophagy_act_C"/>
    <property type="match status" value="1"/>
</dbReference>
<keyword evidence="8" id="KW-1185">Reference proteome</keyword>
<comment type="caution">
    <text evidence="7">The sequence shown here is derived from an EMBL/GenBank/DDBJ whole genome shotgun (WGS) entry which is preliminary data.</text>
</comment>
<evidence type="ECO:0000256" key="1">
    <source>
        <dbReference type="ARBA" id="ARBA00005696"/>
    </source>
</evidence>
<comment type="similarity">
    <text evidence="1">Belongs to the ATG10 family.</text>
</comment>
<organism evidence="7 8">
    <name type="scientific">Phascolomyces articulosus</name>
    <dbReference type="NCBI Taxonomy" id="60185"/>
    <lineage>
        <taxon>Eukaryota</taxon>
        <taxon>Fungi</taxon>
        <taxon>Fungi incertae sedis</taxon>
        <taxon>Mucoromycota</taxon>
        <taxon>Mucoromycotina</taxon>
        <taxon>Mucoromycetes</taxon>
        <taxon>Mucorales</taxon>
        <taxon>Lichtheimiaceae</taxon>
        <taxon>Phascolomyces</taxon>
    </lineage>
</organism>
<keyword evidence="4" id="KW-0833">Ubl conjugation pathway</keyword>
<dbReference type="Gene3D" id="3.30.1460.50">
    <property type="match status" value="1"/>
</dbReference>
<gene>
    <name evidence="7" type="ORF">BDA99DRAFT_129081</name>
</gene>
<reference evidence="7" key="2">
    <citation type="submission" date="2023-02" db="EMBL/GenBank/DDBJ databases">
        <authorList>
            <consortium name="DOE Joint Genome Institute"/>
            <person name="Mondo S.J."/>
            <person name="Chang Y."/>
            <person name="Wang Y."/>
            <person name="Ahrendt S."/>
            <person name="Andreopoulos W."/>
            <person name="Barry K."/>
            <person name="Beard J."/>
            <person name="Benny G.L."/>
            <person name="Blankenship S."/>
            <person name="Bonito G."/>
            <person name="Cuomo C."/>
            <person name="Desiro A."/>
            <person name="Gervers K.A."/>
            <person name="Hundley H."/>
            <person name="Kuo A."/>
            <person name="LaButti K."/>
            <person name="Lang B.F."/>
            <person name="Lipzen A."/>
            <person name="O'Donnell K."/>
            <person name="Pangilinan J."/>
            <person name="Reynolds N."/>
            <person name="Sandor L."/>
            <person name="Smith M.W."/>
            <person name="Tsang A."/>
            <person name="Grigoriev I.V."/>
            <person name="Stajich J.E."/>
            <person name="Spatafora J.W."/>
        </authorList>
    </citation>
    <scope>NUCLEOTIDE SEQUENCE</scope>
    <source>
        <strain evidence="7">RSA 2281</strain>
    </source>
</reference>
<evidence type="ECO:0000256" key="6">
    <source>
        <dbReference type="ARBA" id="ARBA00029833"/>
    </source>
</evidence>
<dbReference type="InterPro" id="IPR007135">
    <property type="entry name" value="Atg3/Atg10"/>
</dbReference>